<sequence length="184" mass="19402">MQQSCYVLAESACDNAALTSVCAHGRDGGGHAANGPSRTLDWSRVSGSRIKRPPLVGFPHAADRSRCGSSSAGKRPQRATEAAQAVASHASSDSPRMLVVASQRSTARKTCHSGCGQATTACSRGHTSGGLARQQRQPPHASSRIHAVNDTQNVPQRLRASDHSVQQRPHKRRPRTPAATAPTC</sequence>
<reference evidence="2" key="1">
    <citation type="journal article" date="2018" name="Data Brief">
        <title>Genome sequence data from 17 accessions of Ensete ventricosum, a staple food crop for millions in Ethiopia.</title>
        <authorList>
            <person name="Yemataw Z."/>
            <person name="Muzemil S."/>
            <person name="Ambachew D."/>
            <person name="Tripathi L."/>
            <person name="Tesfaye K."/>
            <person name="Chala A."/>
            <person name="Farbos A."/>
            <person name="O'Neill P."/>
            <person name="Moore K."/>
            <person name="Grant M."/>
            <person name="Studholme D.J."/>
        </authorList>
    </citation>
    <scope>NUCLEOTIDE SEQUENCE [LARGE SCALE GENOMIC DNA]</scope>
    <source>
        <tissue evidence="2">Leaf</tissue>
    </source>
</reference>
<evidence type="ECO:0000313" key="2">
    <source>
        <dbReference type="EMBL" id="RZR74018.1"/>
    </source>
</evidence>
<feature type="region of interest" description="Disordered" evidence="1">
    <location>
        <begin position="113"/>
        <end position="184"/>
    </location>
</feature>
<dbReference type="AlphaFoldDB" id="A0A445MIK0"/>
<organism evidence="2">
    <name type="scientific">Ensete ventricosum</name>
    <name type="common">Abyssinian banana</name>
    <name type="synonym">Musa ensete</name>
    <dbReference type="NCBI Taxonomy" id="4639"/>
    <lineage>
        <taxon>Eukaryota</taxon>
        <taxon>Viridiplantae</taxon>
        <taxon>Streptophyta</taxon>
        <taxon>Embryophyta</taxon>
        <taxon>Tracheophyta</taxon>
        <taxon>Spermatophyta</taxon>
        <taxon>Magnoliopsida</taxon>
        <taxon>Liliopsida</taxon>
        <taxon>Zingiberales</taxon>
        <taxon>Musaceae</taxon>
        <taxon>Ensete</taxon>
    </lineage>
</organism>
<evidence type="ECO:0000256" key="1">
    <source>
        <dbReference type="SAM" id="MobiDB-lite"/>
    </source>
</evidence>
<feature type="compositionally biased region" description="Polar residues" evidence="1">
    <location>
        <begin position="116"/>
        <end position="126"/>
    </location>
</feature>
<gene>
    <name evidence="2" type="ORF">BHM03_00031104</name>
</gene>
<name>A0A445MIK0_ENSVE</name>
<accession>A0A445MIK0</accession>
<feature type="region of interest" description="Disordered" evidence="1">
    <location>
        <begin position="57"/>
        <end position="100"/>
    </location>
</feature>
<dbReference type="EMBL" id="KV876086">
    <property type="protein sequence ID" value="RZR74018.1"/>
    <property type="molecule type" value="Genomic_DNA"/>
</dbReference>
<protein>
    <submittedName>
        <fullName evidence="2">Uncharacterized protein</fullName>
    </submittedName>
</protein>
<proteinExistence type="predicted"/>
<dbReference type="Proteomes" id="UP000290560">
    <property type="component" value="Unassembled WGS sequence"/>
</dbReference>